<dbReference type="AlphaFoldDB" id="A0A139GWX8"/>
<evidence type="ECO:0000313" key="3">
    <source>
        <dbReference type="Proteomes" id="UP000070133"/>
    </source>
</evidence>
<comment type="caution">
    <text evidence="2">The sequence shown here is derived from an EMBL/GenBank/DDBJ whole genome shotgun (WGS) entry which is preliminary data.</text>
</comment>
<reference evidence="2 3" key="1">
    <citation type="submission" date="2015-07" db="EMBL/GenBank/DDBJ databases">
        <title>Comparative genomics of the Sigatoka disease complex on banana suggests a link between parallel evolutionary changes in Pseudocercospora fijiensis and Pseudocercospora eumusae and increased virulence on the banana host.</title>
        <authorList>
            <person name="Chang T.-C."/>
            <person name="Salvucci A."/>
            <person name="Crous P.W."/>
            <person name="Stergiopoulos I."/>
        </authorList>
    </citation>
    <scope>NUCLEOTIDE SEQUENCE [LARGE SCALE GENOMIC DNA]</scope>
    <source>
        <strain evidence="2 3">CBS 114824</strain>
    </source>
</reference>
<dbReference type="SUPFAM" id="SSF48557">
    <property type="entry name" value="L-aspartase-like"/>
    <property type="match status" value="1"/>
</dbReference>
<dbReference type="GO" id="GO:0003824">
    <property type="term" value="F:catalytic activity"/>
    <property type="evidence" value="ECO:0007669"/>
    <property type="project" value="InterPro"/>
</dbReference>
<evidence type="ECO:0000256" key="1">
    <source>
        <dbReference type="SAM" id="MobiDB-lite"/>
    </source>
</evidence>
<gene>
    <name evidence="2" type="ORF">AC578_10081</name>
</gene>
<evidence type="ECO:0000313" key="2">
    <source>
        <dbReference type="EMBL" id="KXS94681.1"/>
    </source>
</evidence>
<feature type="region of interest" description="Disordered" evidence="1">
    <location>
        <begin position="1"/>
        <end position="24"/>
    </location>
</feature>
<sequence>MMNDSRTGNNDDLTGITSPKATNQSLPYGRHLQWVLKHHRKLRHLVKNDYKKPIVTIRGDALTLADVVAVSQHKVECILTKDGSVLQRVDASIEVLARQIEEGLSIYGVFGTTCRLVHADQPLQVSTLALAVRRILEPLLWQICKELSSNFSKQAFSYPEM</sequence>
<dbReference type="EMBL" id="LFZN01000268">
    <property type="protein sequence ID" value="KXS94681.1"/>
    <property type="molecule type" value="Genomic_DNA"/>
</dbReference>
<dbReference type="OrthoDB" id="10051290at2759"/>
<dbReference type="InterPro" id="IPR024083">
    <property type="entry name" value="Fumarase/histidase_N"/>
</dbReference>
<name>A0A139GWX8_9PEZI</name>
<proteinExistence type="predicted"/>
<dbReference type="Gene3D" id="1.10.275.10">
    <property type="entry name" value="Fumarase/aspartase (N-terminal domain)"/>
    <property type="match status" value="1"/>
</dbReference>
<protein>
    <submittedName>
        <fullName evidence="2">Uncharacterized protein</fullName>
    </submittedName>
</protein>
<dbReference type="Proteomes" id="UP000070133">
    <property type="component" value="Unassembled WGS sequence"/>
</dbReference>
<keyword evidence="3" id="KW-1185">Reference proteome</keyword>
<organism evidence="2 3">
    <name type="scientific">Pseudocercospora eumusae</name>
    <dbReference type="NCBI Taxonomy" id="321146"/>
    <lineage>
        <taxon>Eukaryota</taxon>
        <taxon>Fungi</taxon>
        <taxon>Dikarya</taxon>
        <taxon>Ascomycota</taxon>
        <taxon>Pezizomycotina</taxon>
        <taxon>Dothideomycetes</taxon>
        <taxon>Dothideomycetidae</taxon>
        <taxon>Mycosphaerellales</taxon>
        <taxon>Mycosphaerellaceae</taxon>
        <taxon>Pseudocercospora</taxon>
    </lineage>
</organism>
<accession>A0A139GWX8</accession>
<dbReference type="InterPro" id="IPR008948">
    <property type="entry name" value="L-Aspartase-like"/>
</dbReference>